<dbReference type="SUPFAM" id="SSF90112">
    <property type="entry name" value="Neurotransmitter-gated ion-channel transmembrane pore"/>
    <property type="match status" value="1"/>
</dbReference>
<protein>
    <recommendedName>
        <fullName evidence="2">Neurotransmitter-gated ion-channel transmembrane domain-containing protein</fullName>
    </recommendedName>
</protein>
<name>A0A9D4L5L3_DREPO</name>
<proteinExistence type="predicted"/>
<dbReference type="GO" id="GO:0016020">
    <property type="term" value="C:membrane"/>
    <property type="evidence" value="ECO:0007669"/>
    <property type="project" value="InterPro"/>
</dbReference>
<gene>
    <name evidence="3" type="ORF">DPMN_093499</name>
    <name evidence="4" type="ORF">DPMN_093549</name>
</gene>
<dbReference type="GO" id="GO:0006811">
    <property type="term" value="P:monoatomic ion transport"/>
    <property type="evidence" value="ECO:0007669"/>
    <property type="project" value="InterPro"/>
</dbReference>
<keyword evidence="1" id="KW-0472">Membrane</keyword>
<evidence type="ECO:0000259" key="2">
    <source>
        <dbReference type="Pfam" id="PF02932"/>
    </source>
</evidence>
<dbReference type="EMBL" id="JAIWYP010000003">
    <property type="protein sequence ID" value="KAH3851022.1"/>
    <property type="molecule type" value="Genomic_DNA"/>
</dbReference>
<dbReference type="InterPro" id="IPR006029">
    <property type="entry name" value="Neurotrans-gated_channel_TM"/>
</dbReference>
<feature type="transmembrane region" description="Helical" evidence="1">
    <location>
        <begin position="21"/>
        <end position="40"/>
    </location>
</feature>
<feature type="domain" description="Neurotransmitter-gated ion-channel transmembrane" evidence="2">
    <location>
        <begin position="1"/>
        <end position="71"/>
    </location>
</feature>
<dbReference type="CDD" id="cd19051">
    <property type="entry name" value="LGIC_TM_cation"/>
    <property type="match status" value="1"/>
</dbReference>
<keyword evidence="5" id="KW-1185">Reference proteome</keyword>
<accession>A0A9D4L5L3</accession>
<organism evidence="3 5">
    <name type="scientific">Dreissena polymorpha</name>
    <name type="common">Zebra mussel</name>
    <name type="synonym">Mytilus polymorpha</name>
    <dbReference type="NCBI Taxonomy" id="45954"/>
    <lineage>
        <taxon>Eukaryota</taxon>
        <taxon>Metazoa</taxon>
        <taxon>Spiralia</taxon>
        <taxon>Lophotrochozoa</taxon>
        <taxon>Mollusca</taxon>
        <taxon>Bivalvia</taxon>
        <taxon>Autobranchia</taxon>
        <taxon>Heteroconchia</taxon>
        <taxon>Euheterodonta</taxon>
        <taxon>Imparidentia</taxon>
        <taxon>Neoheterodontei</taxon>
        <taxon>Myida</taxon>
        <taxon>Dreissenoidea</taxon>
        <taxon>Dreissenidae</taxon>
        <taxon>Dreissena</taxon>
    </lineage>
</organism>
<feature type="transmembrane region" description="Helical" evidence="1">
    <location>
        <begin position="52"/>
        <end position="78"/>
    </location>
</feature>
<reference evidence="3" key="2">
    <citation type="submission" date="2020-11" db="EMBL/GenBank/DDBJ databases">
        <authorList>
            <person name="McCartney M.A."/>
            <person name="Auch B."/>
            <person name="Kono T."/>
            <person name="Mallez S."/>
            <person name="Becker A."/>
            <person name="Gohl D.M."/>
            <person name="Silverstein K.A.T."/>
            <person name="Koren S."/>
            <person name="Bechman K.B."/>
            <person name="Herman A."/>
            <person name="Abrahante J.E."/>
            <person name="Garbe J."/>
        </authorList>
    </citation>
    <scope>NUCLEOTIDE SEQUENCE</scope>
    <source>
        <strain evidence="3">Duluth1</strain>
        <tissue evidence="3">Whole animal</tissue>
    </source>
</reference>
<keyword evidence="1" id="KW-1133">Transmembrane helix</keyword>
<dbReference type="InterPro" id="IPR036719">
    <property type="entry name" value="Neuro-gated_channel_TM_sf"/>
</dbReference>
<dbReference type="Gene3D" id="1.20.58.390">
    <property type="entry name" value="Neurotransmitter-gated ion-channel transmembrane domain"/>
    <property type="match status" value="1"/>
</dbReference>
<keyword evidence="1" id="KW-0812">Transmembrane</keyword>
<comment type="caution">
    <text evidence="3">The sequence shown here is derived from an EMBL/GenBank/DDBJ whole genome shotgun (WGS) entry which is preliminary data.</text>
</comment>
<dbReference type="InterPro" id="IPR038050">
    <property type="entry name" value="Neuro_actylchol_rec"/>
</dbReference>
<sequence>MSALNILVYLIPTECGERISFCLAELLSIAVFLTLVGDNLPKNSNPMSLFSYYLVSVLVISVAITLAVICSLHVYYMIYSVNRVLRL</sequence>
<dbReference type="AlphaFoldDB" id="A0A9D4L5L3"/>
<reference evidence="3" key="1">
    <citation type="journal article" date="2019" name="bioRxiv">
        <title>The Genome of the Zebra Mussel, Dreissena polymorpha: A Resource for Invasive Species Research.</title>
        <authorList>
            <person name="McCartney M.A."/>
            <person name="Auch B."/>
            <person name="Kono T."/>
            <person name="Mallez S."/>
            <person name="Zhang Y."/>
            <person name="Obille A."/>
            <person name="Becker A."/>
            <person name="Abrahante J.E."/>
            <person name="Garbe J."/>
            <person name="Badalamenti J.P."/>
            <person name="Herman A."/>
            <person name="Mangelson H."/>
            <person name="Liachko I."/>
            <person name="Sullivan S."/>
            <person name="Sone E.D."/>
            <person name="Koren S."/>
            <person name="Silverstein K.A.T."/>
            <person name="Beckman K.B."/>
            <person name="Gohl D.M."/>
        </authorList>
    </citation>
    <scope>NUCLEOTIDE SEQUENCE</scope>
    <source>
        <strain evidence="3">Duluth1</strain>
        <tissue evidence="3">Whole animal</tissue>
    </source>
</reference>
<dbReference type="Proteomes" id="UP000828390">
    <property type="component" value="Unassembled WGS sequence"/>
</dbReference>
<evidence type="ECO:0000313" key="5">
    <source>
        <dbReference type="Proteomes" id="UP000828390"/>
    </source>
</evidence>
<dbReference type="Pfam" id="PF02932">
    <property type="entry name" value="Neur_chan_memb"/>
    <property type="match status" value="1"/>
</dbReference>
<evidence type="ECO:0000313" key="4">
    <source>
        <dbReference type="EMBL" id="KAH3851071.1"/>
    </source>
</evidence>
<dbReference type="EMBL" id="JAIWYP010000003">
    <property type="protein sequence ID" value="KAH3851071.1"/>
    <property type="molecule type" value="Genomic_DNA"/>
</dbReference>
<evidence type="ECO:0000256" key="1">
    <source>
        <dbReference type="SAM" id="Phobius"/>
    </source>
</evidence>
<evidence type="ECO:0000313" key="3">
    <source>
        <dbReference type="EMBL" id="KAH3851022.1"/>
    </source>
</evidence>